<dbReference type="CDD" id="cd06530">
    <property type="entry name" value="S26_SPase_I"/>
    <property type="match status" value="1"/>
</dbReference>
<dbReference type="SUPFAM" id="SSF51306">
    <property type="entry name" value="LexA/Signal peptidase"/>
    <property type="match status" value="1"/>
</dbReference>
<sequence length="333" mass="35733">MPSNAAEDEPDRPDDRTESTASSDAVSHSSESGGPPPAGQNAADSHDAEGQGEQGKGGHKKQRSFWKELPILIVVALVLAFLIQQFVARVYMIPSGSMEETLHGCPGCTPDRILVDKVTYHFADPAPGDVVVFRGPDAWVEDDPPSESSNPIAGFFQNIGSAFGLAPPDERDFVKRIIATGGQTVECCDDRNRVLVDGQPLDEPYIHWQSSDSEQREFGPVTVPEGTVWVMGDNRNNSSDSRYQGGGGERGAVPVDNIIGKARLIVLPPSRWGVVSDHDPQEAAASRALDAPSWQQGVPLAAGLLAAWPTLVVGRRAGAGTRRMVVRLVERGR</sequence>
<evidence type="ECO:0000313" key="11">
    <source>
        <dbReference type="Proteomes" id="UP000192591"/>
    </source>
</evidence>
<dbReference type="PANTHER" id="PTHR43390">
    <property type="entry name" value="SIGNAL PEPTIDASE I"/>
    <property type="match status" value="1"/>
</dbReference>
<comment type="subcellular location">
    <subcellularLocation>
        <location evidence="2">Cell membrane</location>
        <topology evidence="2">Single-pass type II membrane protein</topology>
    </subcellularLocation>
    <subcellularLocation>
        <location evidence="7">Membrane</location>
        <topology evidence="7">Single-pass type II membrane protein</topology>
    </subcellularLocation>
</comment>
<dbReference type="GO" id="GO:0009003">
    <property type="term" value="F:signal peptidase activity"/>
    <property type="evidence" value="ECO:0007669"/>
    <property type="project" value="UniProtKB-EC"/>
</dbReference>
<dbReference type="InterPro" id="IPR019533">
    <property type="entry name" value="Peptidase_S26"/>
</dbReference>
<feature type="compositionally biased region" description="Low complexity" evidence="8">
    <location>
        <begin position="19"/>
        <end position="32"/>
    </location>
</feature>
<feature type="domain" description="Peptidase S26" evidence="9">
    <location>
        <begin position="68"/>
        <end position="266"/>
    </location>
</feature>
<protein>
    <recommendedName>
        <fullName evidence="4 7">Signal peptidase I</fullName>
        <ecNumber evidence="4 7">3.4.21.89</ecNumber>
    </recommendedName>
</protein>
<keyword evidence="7" id="KW-1133">Transmembrane helix</keyword>
<evidence type="ECO:0000259" key="9">
    <source>
        <dbReference type="Pfam" id="PF10502"/>
    </source>
</evidence>
<dbReference type="GO" id="GO:0006465">
    <property type="term" value="P:signal peptide processing"/>
    <property type="evidence" value="ECO:0007669"/>
    <property type="project" value="InterPro"/>
</dbReference>
<comment type="caution">
    <text evidence="10">The sequence shown here is derived from an EMBL/GenBank/DDBJ whole genome shotgun (WGS) entry which is preliminary data.</text>
</comment>
<gene>
    <name evidence="10" type="ORF">B1813_19940</name>
</gene>
<evidence type="ECO:0000256" key="7">
    <source>
        <dbReference type="RuleBase" id="RU362042"/>
    </source>
</evidence>
<evidence type="ECO:0000256" key="1">
    <source>
        <dbReference type="ARBA" id="ARBA00000677"/>
    </source>
</evidence>
<dbReference type="GO" id="GO:0005886">
    <property type="term" value="C:plasma membrane"/>
    <property type="evidence" value="ECO:0007669"/>
    <property type="project" value="UniProtKB-SubCell"/>
</dbReference>
<evidence type="ECO:0000256" key="5">
    <source>
        <dbReference type="ARBA" id="ARBA00022801"/>
    </source>
</evidence>
<proteinExistence type="inferred from homology"/>
<name>A0A1V8ZZ10_SACPI</name>
<feature type="region of interest" description="Disordered" evidence="8">
    <location>
        <begin position="1"/>
        <end position="61"/>
    </location>
</feature>
<dbReference type="PRINTS" id="PR00727">
    <property type="entry name" value="LEADERPTASE"/>
</dbReference>
<keyword evidence="7" id="KW-0645">Protease</keyword>
<dbReference type="PROSITE" id="PS00761">
    <property type="entry name" value="SPASE_I_3"/>
    <property type="match status" value="1"/>
</dbReference>
<organism evidence="10 11">
    <name type="scientific">Saccharomonospora piscinae</name>
    <dbReference type="NCBI Taxonomy" id="687388"/>
    <lineage>
        <taxon>Bacteria</taxon>
        <taxon>Bacillati</taxon>
        <taxon>Actinomycetota</taxon>
        <taxon>Actinomycetes</taxon>
        <taxon>Pseudonocardiales</taxon>
        <taxon>Pseudonocardiaceae</taxon>
        <taxon>Saccharomonospora</taxon>
    </lineage>
</organism>
<feature type="transmembrane region" description="Helical" evidence="7">
    <location>
        <begin position="69"/>
        <end position="87"/>
    </location>
</feature>
<evidence type="ECO:0000256" key="4">
    <source>
        <dbReference type="ARBA" id="ARBA00013208"/>
    </source>
</evidence>
<evidence type="ECO:0000256" key="3">
    <source>
        <dbReference type="ARBA" id="ARBA00009370"/>
    </source>
</evidence>
<reference evidence="10 11" key="1">
    <citation type="submission" date="2017-02" db="EMBL/GenBank/DDBJ databases">
        <title>Draft genome of Saccharomonospora sp. 154.</title>
        <authorList>
            <person name="Alonso-Carmona G.S."/>
            <person name="De La Haba R."/>
            <person name="Vera-Gargallo B."/>
            <person name="Sandoval-Trujillo A.H."/>
            <person name="Ramirez-Duran N."/>
            <person name="Ventosa A."/>
        </authorList>
    </citation>
    <scope>NUCLEOTIDE SEQUENCE [LARGE SCALE GENOMIC DNA]</scope>
    <source>
        <strain evidence="10 11">LRS4.154</strain>
    </source>
</reference>
<dbReference type="EC" id="3.4.21.89" evidence="4 7"/>
<dbReference type="Proteomes" id="UP000192591">
    <property type="component" value="Unassembled WGS sequence"/>
</dbReference>
<comment type="similarity">
    <text evidence="3 7">Belongs to the peptidase S26 family.</text>
</comment>
<keyword evidence="5 7" id="KW-0378">Hydrolase</keyword>
<dbReference type="STRING" id="1962155.B1813_19940"/>
<dbReference type="EMBL" id="MWIH01000008">
    <property type="protein sequence ID" value="OQO90157.1"/>
    <property type="molecule type" value="Genomic_DNA"/>
</dbReference>
<keyword evidence="11" id="KW-1185">Reference proteome</keyword>
<keyword evidence="7" id="KW-0812">Transmembrane</keyword>
<dbReference type="InterPro" id="IPR000223">
    <property type="entry name" value="Pept_S26A_signal_pept_1"/>
</dbReference>
<comment type="catalytic activity">
    <reaction evidence="1 7">
        <text>Cleavage of hydrophobic, N-terminal signal or leader sequences from secreted and periplasmic proteins.</text>
        <dbReference type="EC" id="3.4.21.89"/>
    </reaction>
</comment>
<dbReference type="GO" id="GO:0004252">
    <property type="term" value="F:serine-type endopeptidase activity"/>
    <property type="evidence" value="ECO:0007669"/>
    <property type="project" value="InterPro"/>
</dbReference>
<accession>A0A1V8ZZ10</accession>
<dbReference type="Gene3D" id="2.10.109.10">
    <property type="entry name" value="Umud Fragment, subunit A"/>
    <property type="match status" value="1"/>
</dbReference>
<dbReference type="InterPro" id="IPR019758">
    <property type="entry name" value="Pept_S26A_signal_pept_1_CS"/>
</dbReference>
<evidence type="ECO:0000256" key="2">
    <source>
        <dbReference type="ARBA" id="ARBA00004401"/>
    </source>
</evidence>
<feature type="active site" evidence="6">
    <location>
        <position position="175"/>
    </location>
</feature>
<feature type="active site" evidence="6">
    <location>
        <position position="97"/>
    </location>
</feature>
<dbReference type="NCBIfam" id="TIGR02227">
    <property type="entry name" value="sigpep_I_bact"/>
    <property type="match status" value="1"/>
</dbReference>
<dbReference type="AlphaFoldDB" id="A0A1V8ZZ10"/>
<evidence type="ECO:0000256" key="6">
    <source>
        <dbReference type="PIRSR" id="PIRSR600223-1"/>
    </source>
</evidence>
<dbReference type="InterPro" id="IPR036286">
    <property type="entry name" value="LexA/Signal_pep-like_sf"/>
</dbReference>
<feature type="compositionally biased region" description="Acidic residues" evidence="8">
    <location>
        <begin position="1"/>
        <end position="12"/>
    </location>
</feature>
<keyword evidence="7" id="KW-0472">Membrane</keyword>
<evidence type="ECO:0000313" key="10">
    <source>
        <dbReference type="EMBL" id="OQO90157.1"/>
    </source>
</evidence>
<dbReference type="PANTHER" id="PTHR43390:SF1">
    <property type="entry name" value="CHLOROPLAST PROCESSING PEPTIDASE"/>
    <property type="match status" value="1"/>
</dbReference>
<evidence type="ECO:0000256" key="8">
    <source>
        <dbReference type="SAM" id="MobiDB-lite"/>
    </source>
</evidence>
<dbReference type="Pfam" id="PF10502">
    <property type="entry name" value="Peptidase_S26"/>
    <property type="match status" value="1"/>
</dbReference>